<evidence type="ECO:0000256" key="5">
    <source>
        <dbReference type="ARBA" id="ARBA00023242"/>
    </source>
</evidence>
<comment type="caution">
    <text evidence="9">The sequence shown here is derived from an EMBL/GenBank/DDBJ whole genome shotgun (WGS) entry which is preliminary data.</text>
</comment>
<protein>
    <recommendedName>
        <fullName evidence="8">WRKY domain-containing protein</fullName>
    </recommendedName>
</protein>
<keyword evidence="5" id="KW-0539">Nucleus</keyword>
<dbReference type="InterPro" id="IPR044810">
    <property type="entry name" value="WRKY_plant"/>
</dbReference>
<sequence length="241" mass="27039">MQEQLERLSKENENIRFLLELMTSKYKILEEQLSKEKRVEQMGLFTENGSAHEYSYKRARTEVPVTKTSQIFVRTDLQDTGLLVKDGFQWRKYGQKVTKDNPSPRAYFRCSMAPGCPVKKKVQRSVEDESVLVATYEGEHNHGGGPGAFGECSASPDSSIKGGSMPNFIRPVTANNPFRPTMTLDLTLSGSNQESRRPSQSFMQDPNYNKIEDYVASLTKDPNFTVALAAAVARSITDRPA</sequence>
<evidence type="ECO:0000256" key="4">
    <source>
        <dbReference type="ARBA" id="ARBA00023163"/>
    </source>
</evidence>
<evidence type="ECO:0000256" key="6">
    <source>
        <dbReference type="SAM" id="Coils"/>
    </source>
</evidence>
<evidence type="ECO:0000256" key="7">
    <source>
        <dbReference type="SAM" id="MobiDB-lite"/>
    </source>
</evidence>
<evidence type="ECO:0000256" key="2">
    <source>
        <dbReference type="ARBA" id="ARBA00023015"/>
    </source>
</evidence>
<dbReference type="EMBL" id="JBBPBK010000008">
    <property type="protein sequence ID" value="KAK9279155.1"/>
    <property type="molecule type" value="Genomic_DNA"/>
</dbReference>
<evidence type="ECO:0000256" key="3">
    <source>
        <dbReference type="ARBA" id="ARBA00023125"/>
    </source>
</evidence>
<dbReference type="GO" id="GO:0043565">
    <property type="term" value="F:sequence-specific DNA binding"/>
    <property type="evidence" value="ECO:0007669"/>
    <property type="project" value="InterPro"/>
</dbReference>
<dbReference type="PANTHER" id="PTHR31429">
    <property type="entry name" value="WRKY TRANSCRIPTION FACTOR 36-RELATED"/>
    <property type="match status" value="1"/>
</dbReference>
<accession>A0AAP0RM35</accession>
<dbReference type="AlphaFoldDB" id="A0AAP0RM35"/>
<comment type="subcellular location">
    <subcellularLocation>
        <location evidence="1">Nucleus</location>
    </subcellularLocation>
</comment>
<evidence type="ECO:0000313" key="9">
    <source>
        <dbReference type="EMBL" id="KAK9279155.1"/>
    </source>
</evidence>
<dbReference type="GO" id="GO:0005634">
    <property type="term" value="C:nucleus"/>
    <property type="evidence" value="ECO:0007669"/>
    <property type="project" value="UniProtKB-SubCell"/>
</dbReference>
<keyword evidence="2" id="KW-0805">Transcription regulation</keyword>
<feature type="coiled-coil region" evidence="6">
    <location>
        <begin position="1"/>
        <end position="39"/>
    </location>
</feature>
<keyword evidence="6" id="KW-0175">Coiled coil</keyword>
<dbReference type="InterPro" id="IPR003657">
    <property type="entry name" value="WRKY_dom"/>
</dbReference>
<dbReference type="PROSITE" id="PS50811">
    <property type="entry name" value="WRKY"/>
    <property type="match status" value="1"/>
</dbReference>
<keyword evidence="10" id="KW-1185">Reference proteome</keyword>
<reference evidence="9 10" key="1">
    <citation type="journal article" date="2024" name="Plant J.">
        <title>Genome sequences and population genomics reveal climatic adaptation and genomic divergence between two closely related sweetgum species.</title>
        <authorList>
            <person name="Xu W.Q."/>
            <person name="Ren C.Q."/>
            <person name="Zhang X.Y."/>
            <person name="Comes H.P."/>
            <person name="Liu X.H."/>
            <person name="Li Y.G."/>
            <person name="Kettle C.J."/>
            <person name="Jalonen R."/>
            <person name="Gaisberger H."/>
            <person name="Ma Y.Z."/>
            <person name="Qiu Y.X."/>
        </authorList>
    </citation>
    <scope>NUCLEOTIDE SEQUENCE [LARGE SCALE GENOMIC DNA]</scope>
    <source>
        <strain evidence="9">Hangzhou</strain>
    </source>
</reference>
<dbReference type="InterPro" id="IPR036576">
    <property type="entry name" value="WRKY_dom_sf"/>
</dbReference>
<dbReference type="Gene3D" id="2.20.25.80">
    <property type="entry name" value="WRKY domain"/>
    <property type="match status" value="1"/>
</dbReference>
<gene>
    <name evidence="9" type="ORF">L1049_012832</name>
</gene>
<evidence type="ECO:0000259" key="8">
    <source>
        <dbReference type="PROSITE" id="PS50811"/>
    </source>
</evidence>
<dbReference type="SUPFAM" id="SSF118290">
    <property type="entry name" value="WRKY DNA-binding domain"/>
    <property type="match status" value="1"/>
</dbReference>
<name>A0AAP0RM35_LIQFO</name>
<keyword evidence="3" id="KW-0238">DNA-binding</keyword>
<dbReference type="GO" id="GO:0003700">
    <property type="term" value="F:DNA-binding transcription factor activity"/>
    <property type="evidence" value="ECO:0007669"/>
    <property type="project" value="InterPro"/>
</dbReference>
<dbReference type="SMART" id="SM00774">
    <property type="entry name" value="WRKY"/>
    <property type="match status" value="1"/>
</dbReference>
<proteinExistence type="predicted"/>
<organism evidence="9 10">
    <name type="scientific">Liquidambar formosana</name>
    <name type="common">Formosan gum</name>
    <dbReference type="NCBI Taxonomy" id="63359"/>
    <lineage>
        <taxon>Eukaryota</taxon>
        <taxon>Viridiplantae</taxon>
        <taxon>Streptophyta</taxon>
        <taxon>Embryophyta</taxon>
        <taxon>Tracheophyta</taxon>
        <taxon>Spermatophyta</taxon>
        <taxon>Magnoliopsida</taxon>
        <taxon>eudicotyledons</taxon>
        <taxon>Gunneridae</taxon>
        <taxon>Pentapetalae</taxon>
        <taxon>Saxifragales</taxon>
        <taxon>Altingiaceae</taxon>
        <taxon>Liquidambar</taxon>
    </lineage>
</organism>
<feature type="domain" description="WRKY" evidence="8">
    <location>
        <begin position="83"/>
        <end position="145"/>
    </location>
</feature>
<dbReference type="Proteomes" id="UP001415857">
    <property type="component" value="Unassembled WGS sequence"/>
</dbReference>
<feature type="region of interest" description="Disordered" evidence="7">
    <location>
        <begin position="140"/>
        <end position="164"/>
    </location>
</feature>
<keyword evidence="4" id="KW-0804">Transcription</keyword>
<dbReference type="Pfam" id="PF03106">
    <property type="entry name" value="WRKY"/>
    <property type="match status" value="1"/>
</dbReference>
<dbReference type="PANTHER" id="PTHR31429:SF38">
    <property type="entry name" value="WRKY TRANSCRIPTION FACTOR 40-RELATED"/>
    <property type="match status" value="1"/>
</dbReference>
<evidence type="ECO:0000256" key="1">
    <source>
        <dbReference type="ARBA" id="ARBA00004123"/>
    </source>
</evidence>
<evidence type="ECO:0000313" key="10">
    <source>
        <dbReference type="Proteomes" id="UP001415857"/>
    </source>
</evidence>